<evidence type="ECO:0000313" key="1">
    <source>
        <dbReference type="EMBL" id="GLO37370.1"/>
    </source>
</evidence>
<comment type="caution">
    <text evidence="1">The sequence shown here is derived from an EMBL/GenBank/DDBJ whole genome shotgun (WGS) entry which is preliminary data.</text>
</comment>
<dbReference type="Proteomes" id="UP001161257">
    <property type="component" value="Unassembled WGS sequence"/>
</dbReference>
<dbReference type="EMBL" id="BSKJ01000010">
    <property type="protein sequence ID" value="GLO37370.1"/>
    <property type="molecule type" value="Genomic_DNA"/>
</dbReference>
<protein>
    <submittedName>
        <fullName evidence="1">Uncharacterized protein</fullName>
    </submittedName>
</protein>
<accession>A0AA37VWU8</accession>
<name>A0AA37VWU8_PSEPU</name>
<sequence length="111" mass="11886">MSGLDPSRAGANGLTMGDGFYASLTSAIPGMMAKNTAMGTGGSPQVFAVLTKNQARLKPGRDFMFGVRGKKPQNRNHLEIVIKKEAYHLIAVRAADLRSEVSLPKSHEAPF</sequence>
<proteinExistence type="predicted"/>
<gene>
    <name evidence="1" type="ORF">PPUN14671_42060</name>
</gene>
<evidence type="ECO:0000313" key="2">
    <source>
        <dbReference type="Proteomes" id="UP001161257"/>
    </source>
</evidence>
<dbReference type="AlphaFoldDB" id="A0AA37VWU8"/>
<reference evidence="1" key="1">
    <citation type="submission" date="2023-01" db="EMBL/GenBank/DDBJ databases">
        <title>Whole-genome sequence of Pseudomonas putida NBRC 14671.</title>
        <authorList>
            <person name="Morohoshi T."/>
            <person name="Someya N."/>
        </authorList>
    </citation>
    <scope>NUCLEOTIDE SEQUENCE</scope>
    <source>
        <strain evidence="1">NBRC 14671</strain>
    </source>
</reference>
<organism evidence="1 2">
    <name type="scientific">Pseudomonas putida</name>
    <name type="common">Arthrobacter siderocapsulatus</name>
    <dbReference type="NCBI Taxonomy" id="303"/>
    <lineage>
        <taxon>Bacteria</taxon>
        <taxon>Pseudomonadati</taxon>
        <taxon>Pseudomonadota</taxon>
        <taxon>Gammaproteobacteria</taxon>
        <taxon>Pseudomonadales</taxon>
        <taxon>Pseudomonadaceae</taxon>
        <taxon>Pseudomonas</taxon>
    </lineage>
</organism>